<feature type="domain" description="Mur ligase N-terminal catalytic" evidence="15">
    <location>
        <begin position="7"/>
        <end position="106"/>
    </location>
</feature>
<dbReference type="SUPFAM" id="SSF51984">
    <property type="entry name" value="MurCD N-terminal domain"/>
    <property type="match status" value="1"/>
</dbReference>
<dbReference type="STRING" id="671143.DAMO_2296"/>
<dbReference type="InterPro" id="IPR000713">
    <property type="entry name" value="Mur_ligase_N"/>
</dbReference>
<dbReference type="Gene3D" id="3.40.1190.10">
    <property type="entry name" value="Mur-like, catalytic domain"/>
    <property type="match status" value="1"/>
</dbReference>
<evidence type="ECO:0000256" key="9">
    <source>
        <dbReference type="ARBA" id="ARBA00022960"/>
    </source>
</evidence>
<dbReference type="SUPFAM" id="SSF53244">
    <property type="entry name" value="MurD-like peptide ligases, peptide-binding domain"/>
    <property type="match status" value="1"/>
</dbReference>
<comment type="function">
    <text evidence="14">Cell wall formation.</text>
</comment>
<dbReference type="GO" id="GO:0005524">
    <property type="term" value="F:ATP binding"/>
    <property type="evidence" value="ECO:0007669"/>
    <property type="project" value="UniProtKB-UniRule"/>
</dbReference>
<evidence type="ECO:0000256" key="7">
    <source>
        <dbReference type="ARBA" id="ARBA00022741"/>
    </source>
</evidence>
<dbReference type="EC" id="6.3.2.8" evidence="3 14"/>
<dbReference type="AlphaFoldDB" id="D5MI53"/>
<evidence type="ECO:0000256" key="3">
    <source>
        <dbReference type="ARBA" id="ARBA00012211"/>
    </source>
</evidence>
<dbReference type="EMBL" id="FP565575">
    <property type="protein sequence ID" value="CBE69346.1"/>
    <property type="molecule type" value="Genomic_DNA"/>
</dbReference>
<evidence type="ECO:0000256" key="6">
    <source>
        <dbReference type="ARBA" id="ARBA00022618"/>
    </source>
</evidence>
<proteinExistence type="inferred from homology"/>
<name>D5MI53_METO1</name>
<dbReference type="HOGENOM" id="CLU_028104_2_2_0"/>
<dbReference type="NCBIfam" id="TIGR01082">
    <property type="entry name" value="murC"/>
    <property type="match status" value="1"/>
</dbReference>
<comment type="subcellular location">
    <subcellularLocation>
        <location evidence="1 14">Cytoplasm</location>
    </subcellularLocation>
</comment>
<comment type="similarity">
    <text evidence="14">Belongs to the MurCDEF family.</text>
</comment>
<evidence type="ECO:0000256" key="10">
    <source>
        <dbReference type="ARBA" id="ARBA00022984"/>
    </source>
</evidence>
<dbReference type="InterPro" id="IPR013221">
    <property type="entry name" value="Mur_ligase_cen"/>
</dbReference>
<feature type="binding site" evidence="14">
    <location>
        <begin position="112"/>
        <end position="118"/>
    </location>
    <ligand>
        <name>ATP</name>
        <dbReference type="ChEBI" id="CHEBI:30616"/>
    </ligand>
</feature>
<sequence length="475" mass="51241">MFKKIRHIHFVGIGGVGMSGIAEVLHNLGYQVSGSDLKVSEHAHRLQSLGITVQIGHDPAHVQEADVVVRSSAVSPENPEIVAAKAHAIPVIQRAEMLAELMRMKYGVAVAGTHGKTTTTSMVATVLAKAGLDPTVVIGGRLDALGSNAKLGRGEFMVAEADESDGSFLKLAPTIAVVTTVDAEHLDYYRDLQQIKETFLEFINKVPFYGSAILCLDQEHIRDLLPMVQKRVVSYGCHTQADLMAEGVSLTGLSSTFKVRFKGEPLGEVQLRIPGVHNVSNALAAMAVGLELDIEFAAIRTALGEFSGVVRRFQVKGSPQDIMVVDDYAHHPAEIQATLKAARDGFGRRLIVIFQPHRYSRTQRLLPEFASAFDFADQVIITGIYPAGETPIAGVSGRQIADGVVVRKGPKVLYVERKEEIPDRVIELARPGDLVITMGAGDIWKAGEQIVGRLQGAAVSNQPLGISKNPIAECQ</sequence>
<accession>D5MI53</accession>
<evidence type="ECO:0000256" key="11">
    <source>
        <dbReference type="ARBA" id="ARBA00023306"/>
    </source>
</evidence>
<dbReference type="InterPro" id="IPR036565">
    <property type="entry name" value="Mur-like_cat_sf"/>
</dbReference>
<keyword evidence="6 14" id="KW-0132">Cell division</keyword>
<evidence type="ECO:0000259" key="16">
    <source>
        <dbReference type="Pfam" id="PF02875"/>
    </source>
</evidence>
<evidence type="ECO:0000259" key="15">
    <source>
        <dbReference type="Pfam" id="PF01225"/>
    </source>
</evidence>
<dbReference type="GO" id="GO:0008763">
    <property type="term" value="F:UDP-N-acetylmuramate-L-alanine ligase activity"/>
    <property type="evidence" value="ECO:0007669"/>
    <property type="project" value="UniProtKB-UniRule"/>
</dbReference>
<comment type="catalytic activity">
    <reaction evidence="13 14">
        <text>UDP-N-acetyl-alpha-D-muramate + L-alanine + ATP = UDP-N-acetyl-alpha-D-muramoyl-L-alanine + ADP + phosphate + H(+)</text>
        <dbReference type="Rhea" id="RHEA:23372"/>
        <dbReference type="ChEBI" id="CHEBI:15378"/>
        <dbReference type="ChEBI" id="CHEBI:30616"/>
        <dbReference type="ChEBI" id="CHEBI:43474"/>
        <dbReference type="ChEBI" id="CHEBI:57972"/>
        <dbReference type="ChEBI" id="CHEBI:70757"/>
        <dbReference type="ChEBI" id="CHEBI:83898"/>
        <dbReference type="ChEBI" id="CHEBI:456216"/>
        <dbReference type="EC" id="6.3.2.8"/>
    </reaction>
</comment>
<evidence type="ECO:0000313" key="19">
    <source>
        <dbReference type="Proteomes" id="UP000006898"/>
    </source>
</evidence>
<keyword evidence="10 14" id="KW-0573">Peptidoglycan synthesis</keyword>
<dbReference type="Gene3D" id="3.40.50.720">
    <property type="entry name" value="NAD(P)-binding Rossmann-like Domain"/>
    <property type="match status" value="1"/>
</dbReference>
<evidence type="ECO:0000256" key="2">
    <source>
        <dbReference type="ARBA" id="ARBA00004752"/>
    </source>
</evidence>
<feature type="domain" description="Mur ligase central" evidence="17">
    <location>
        <begin position="110"/>
        <end position="288"/>
    </location>
</feature>
<dbReference type="Pfam" id="PF08245">
    <property type="entry name" value="Mur_ligase_M"/>
    <property type="match status" value="1"/>
</dbReference>
<dbReference type="SUPFAM" id="SSF53623">
    <property type="entry name" value="MurD-like peptide ligases, catalytic domain"/>
    <property type="match status" value="1"/>
</dbReference>
<keyword evidence="11 14" id="KW-0131">Cell cycle</keyword>
<dbReference type="PANTHER" id="PTHR43445">
    <property type="entry name" value="UDP-N-ACETYLMURAMATE--L-ALANINE LIGASE-RELATED"/>
    <property type="match status" value="1"/>
</dbReference>
<dbReference type="Pfam" id="PF02875">
    <property type="entry name" value="Mur_ligase_C"/>
    <property type="match status" value="1"/>
</dbReference>
<dbReference type="Pfam" id="PF01225">
    <property type="entry name" value="Mur_ligase"/>
    <property type="match status" value="1"/>
</dbReference>
<dbReference type="UniPathway" id="UPA00219"/>
<evidence type="ECO:0000256" key="4">
    <source>
        <dbReference type="ARBA" id="ARBA00022490"/>
    </source>
</evidence>
<keyword evidence="5 14" id="KW-0436">Ligase</keyword>
<dbReference type="InterPro" id="IPR050061">
    <property type="entry name" value="MurCDEF_pg_biosynth"/>
</dbReference>
<dbReference type="GO" id="GO:0071555">
    <property type="term" value="P:cell wall organization"/>
    <property type="evidence" value="ECO:0007669"/>
    <property type="project" value="UniProtKB-KW"/>
</dbReference>
<comment type="pathway">
    <text evidence="2 14">Cell wall biogenesis; peptidoglycan biosynthesis.</text>
</comment>
<dbReference type="HAMAP" id="MF_00046">
    <property type="entry name" value="MurC"/>
    <property type="match status" value="1"/>
</dbReference>
<dbReference type="eggNOG" id="COG0773">
    <property type="taxonomic scope" value="Bacteria"/>
</dbReference>
<keyword evidence="8 14" id="KW-0067">ATP-binding</keyword>
<evidence type="ECO:0000256" key="14">
    <source>
        <dbReference type="HAMAP-Rule" id="MF_00046"/>
    </source>
</evidence>
<dbReference type="InterPro" id="IPR005758">
    <property type="entry name" value="UDP-N-AcMur_Ala_ligase_MurC"/>
</dbReference>
<evidence type="ECO:0000256" key="1">
    <source>
        <dbReference type="ARBA" id="ARBA00004496"/>
    </source>
</evidence>
<evidence type="ECO:0000256" key="12">
    <source>
        <dbReference type="ARBA" id="ARBA00023316"/>
    </source>
</evidence>
<reference evidence="18 19" key="1">
    <citation type="journal article" date="2010" name="Nature">
        <title>Nitrite-driven anaerobic methane oxidation by oxygenic bacteria.</title>
        <authorList>
            <person name="Ettwig K.F."/>
            <person name="Butler M.K."/>
            <person name="Le Paslier D."/>
            <person name="Pelletier E."/>
            <person name="Mangenot S."/>
            <person name="Kuypers M.M.M."/>
            <person name="Schreiber F."/>
            <person name="Dutilh B.E."/>
            <person name="Zedelius J."/>
            <person name="de Beer D."/>
            <person name="Gloerich J."/>
            <person name="Wessels H.J.C.T."/>
            <person name="van Allen T."/>
            <person name="Luesken F."/>
            <person name="Wu M."/>
            <person name="van de Pas-Schoonen K.T."/>
            <person name="Op den Camp H.J.M."/>
            <person name="Janssen-Megens E.M."/>
            <person name="Francoijs K-J."/>
            <person name="Stunnenberg H."/>
            <person name="Weissenbach J."/>
            <person name="Jetten M.S.M."/>
            <person name="Strous M."/>
        </authorList>
    </citation>
    <scope>NUCLEOTIDE SEQUENCE [LARGE SCALE GENOMIC DNA]</scope>
</reference>
<evidence type="ECO:0000313" key="18">
    <source>
        <dbReference type="EMBL" id="CBE69346.1"/>
    </source>
</evidence>
<dbReference type="PANTHER" id="PTHR43445:SF3">
    <property type="entry name" value="UDP-N-ACETYLMURAMATE--L-ALANINE LIGASE"/>
    <property type="match status" value="1"/>
</dbReference>
<organism evidence="18 19">
    <name type="scientific">Methylomirabilis oxygeniifera</name>
    <dbReference type="NCBI Taxonomy" id="671143"/>
    <lineage>
        <taxon>Bacteria</taxon>
        <taxon>Candidatus Methylomirabilota</taxon>
        <taxon>Candidatus Methylomirabilia</taxon>
        <taxon>Candidatus Methylomirabilales</taxon>
        <taxon>Candidatus Methylomirabilaceae</taxon>
        <taxon>Candidatus Methylomirabilis</taxon>
    </lineage>
</organism>
<dbReference type="Proteomes" id="UP000006898">
    <property type="component" value="Chromosome"/>
</dbReference>
<dbReference type="PATRIC" id="fig|671143.5.peg.2021"/>
<dbReference type="GO" id="GO:0005737">
    <property type="term" value="C:cytoplasm"/>
    <property type="evidence" value="ECO:0007669"/>
    <property type="project" value="UniProtKB-SubCell"/>
</dbReference>
<protein>
    <recommendedName>
        <fullName evidence="3 14">UDP-N-acetylmuramate--L-alanine ligase</fullName>
        <ecNumber evidence="3 14">6.3.2.8</ecNumber>
    </recommendedName>
    <alternativeName>
        <fullName evidence="14">UDP-N-acetylmuramoyl-L-alanine synthetase</fullName>
    </alternativeName>
</protein>
<keyword evidence="12 14" id="KW-0961">Cell wall biogenesis/degradation</keyword>
<dbReference type="GO" id="GO:0051301">
    <property type="term" value="P:cell division"/>
    <property type="evidence" value="ECO:0007669"/>
    <property type="project" value="UniProtKB-KW"/>
</dbReference>
<dbReference type="InterPro" id="IPR036615">
    <property type="entry name" value="Mur_ligase_C_dom_sf"/>
</dbReference>
<keyword evidence="9 14" id="KW-0133">Cell shape</keyword>
<keyword evidence="4 14" id="KW-0963">Cytoplasm</keyword>
<gene>
    <name evidence="14 18" type="primary">murC</name>
    <name evidence="18" type="ORF">DAMO_2296</name>
</gene>
<dbReference type="Gene3D" id="3.90.190.20">
    <property type="entry name" value="Mur ligase, C-terminal domain"/>
    <property type="match status" value="1"/>
</dbReference>
<evidence type="ECO:0000256" key="5">
    <source>
        <dbReference type="ARBA" id="ARBA00022598"/>
    </source>
</evidence>
<dbReference type="GO" id="GO:0008360">
    <property type="term" value="P:regulation of cell shape"/>
    <property type="evidence" value="ECO:0007669"/>
    <property type="project" value="UniProtKB-KW"/>
</dbReference>
<dbReference type="KEGG" id="mox:DAMO_2296"/>
<evidence type="ECO:0000256" key="13">
    <source>
        <dbReference type="ARBA" id="ARBA00047833"/>
    </source>
</evidence>
<dbReference type="GO" id="GO:0009252">
    <property type="term" value="P:peptidoglycan biosynthetic process"/>
    <property type="evidence" value="ECO:0007669"/>
    <property type="project" value="UniProtKB-UniRule"/>
</dbReference>
<feature type="domain" description="Mur ligase C-terminal" evidence="16">
    <location>
        <begin position="311"/>
        <end position="441"/>
    </location>
</feature>
<evidence type="ECO:0000259" key="17">
    <source>
        <dbReference type="Pfam" id="PF08245"/>
    </source>
</evidence>
<dbReference type="InterPro" id="IPR004101">
    <property type="entry name" value="Mur_ligase_C"/>
</dbReference>
<keyword evidence="7 14" id="KW-0547">Nucleotide-binding</keyword>
<evidence type="ECO:0000256" key="8">
    <source>
        <dbReference type="ARBA" id="ARBA00022840"/>
    </source>
</evidence>